<organism evidence="1">
    <name type="scientific">virus sp. ct5rm7</name>
    <dbReference type="NCBI Taxonomy" id="2827298"/>
    <lineage>
        <taxon>Viruses</taxon>
    </lineage>
</organism>
<name>A0A8S5RGG9_9VIRU</name>
<reference evidence="1" key="1">
    <citation type="journal article" date="2021" name="Proc. Natl. Acad. Sci. U.S.A.">
        <title>A Catalog of Tens of Thousands of Viruses from Human Metagenomes Reveals Hidden Associations with Chronic Diseases.</title>
        <authorList>
            <person name="Tisza M.J."/>
            <person name="Buck C.B."/>
        </authorList>
    </citation>
    <scope>NUCLEOTIDE SEQUENCE</scope>
    <source>
        <strain evidence="1">Ct5rm7</strain>
    </source>
</reference>
<dbReference type="InterPro" id="IPR011044">
    <property type="entry name" value="Quino_amine_DH_bsu"/>
</dbReference>
<dbReference type="InterPro" id="IPR011042">
    <property type="entry name" value="6-blade_b-propeller_TolB-like"/>
</dbReference>
<dbReference type="SUPFAM" id="SSF50969">
    <property type="entry name" value="YVTN repeat-like/Quinoprotein amine dehydrogenase"/>
    <property type="match status" value="1"/>
</dbReference>
<sequence length="346" mass="39179">MKIYTYILIALIGILTAQCSKEDIEDPNQDQPVVDNYNSYWYYSYEAALQINAQTLNMEAEEFSPYTVAHLGDTLFVANTGNAGNSLLLFSQKENKLLKTLKSWDFNGKELEFGSQIEAIVPAGERLYVAERQSRIHVFSLPDLVYITCIGNGSWRGPVFQAQALAVKDGLIFARDKNGKVSIYKESEVTPENYQKTDRYRQVAGNGTANNAFAPHHMQVVAEGKILLTDYEGKRIRVLDPGLVNDDLTNNSSIDMDNLTLSLDFKPKTLAVSKERWYATGDNDAINIYDCQLKEWNRKLKSVKGYTFSQPARIYAQNDSVLWVSDIHNIKRTLVKVVIHKGEIRE</sequence>
<proteinExistence type="predicted"/>
<accession>A0A8S5RGG9</accession>
<evidence type="ECO:0000313" key="1">
    <source>
        <dbReference type="EMBL" id="DAE30177.1"/>
    </source>
</evidence>
<dbReference type="Gene3D" id="2.120.10.30">
    <property type="entry name" value="TolB, C-terminal domain"/>
    <property type="match status" value="1"/>
</dbReference>
<dbReference type="EMBL" id="BK059103">
    <property type="protein sequence ID" value="DAE30177.1"/>
    <property type="molecule type" value="Genomic_DNA"/>
</dbReference>
<protein>
    <submittedName>
        <fullName evidence="1">NHL protein</fullName>
    </submittedName>
</protein>